<evidence type="ECO:0000256" key="11">
    <source>
        <dbReference type="SAM" id="Phobius"/>
    </source>
</evidence>
<dbReference type="PRINTS" id="PR00344">
    <property type="entry name" value="BCTRLSENSOR"/>
</dbReference>
<feature type="domain" description="Histidine kinase" evidence="12">
    <location>
        <begin position="155"/>
        <end position="366"/>
    </location>
</feature>
<evidence type="ECO:0000256" key="5">
    <source>
        <dbReference type="ARBA" id="ARBA00022679"/>
    </source>
</evidence>
<dbReference type="RefSeq" id="WP_285625912.1">
    <property type="nucleotide sequence ID" value="NZ_BSTJ01000006.1"/>
</dbReference>
<dbReference type="PROSITE" id="PS50109">
    <property type="entry name" value="HIS_KIN"/>
    <property type="match status" value="1"/>
</dbReference>
<feature type="domain" description="HAMP" evidence="13">
    <location>
        <begin position="94"/>
        <end position="147"/>
    </location>
</feature>
<dbReference type="Gene3D" id="6.10.340.10">
    <property type="match status" value="1"/>
</dbReference>
<evidence type="ECO:0000256" key="1">
    <source>
        <dbReference type="ARBA" id="ARBA00000085"/>
    </source>
</evidence>
<protein>
    <recommendedName>
        <fullName evidence="3">histidine kinase</fullName>
        <ecNumber evidence="3">2.7.13.3</ecNumber>
    </recommendedName>
</protein>
<dbReference type="Gene3D" id="1.10.287.130">
    <property type="match status" value="1"/>
</dbReference>
<comment type="caution">
    <text evidence="14">The sequence shown here is derived from an EMBL/GenBank/DDBJ whole genome shotgun (WGS) entry which is preliminary data.</text>
</comment>
<dbReference type="InterPro" id="IPR003594">
    <property type="entry name" value="HATPase_dom"/>
</dbReference>
<dbReference type="Pfam" id="PF00512">
    <property type="entry name" value="HisKA"/>
    <property type="match status" value="1"/>
</dbReference>
<keyword evidence="4" id="KW-0597">Phosphoprotein</keyword>
<dbReference type="Gene3D" id="3.30.565.10">
    <property type="entry name" value="Histidine kinase-like ATPase, C-terminal domain"/>
    <property type="match status" value="1"/>
</dbReference>
<dbReference type="InterPro" id="IPR005467">
    <property type="entry name" value="His_kinase_dom"/>
</dbReference>
<dbReference type="SMART" id="SM00387">
    <property type="entry name" value="HATPase_c"/>
    <property type="match status" value="1"/>
</dbReference>
<dbReference type="InterPro" id="IPR036097">
    <property type="entry name" value="HisK_dim/P_sf"/>
</dbReference>
<keyword evidence="5" id="KW-0808">Transferase</keyword>
<evidence type="ECO:0000256" key="4">
    <source>
        <dbReference type="ARBA" id="ARBA00022553"/>
    </source>
</evidence>
<evidence type="ECO:0000313" key="15">
    <source>
        <dbReference type="Proteomes" id="UP001165135"/>
    </source>
</evidence>
<keyword evidence="7 14" id="KW-0418">Kinase</keyword>
<dbReference type="InterPro" id="IPR004358">
    <property type="entry name" value="Sig_transdc_His_kin-like_C"/>
</dbReference>
<evidence type="ECO:0000259" key="13">
    <source>
        <dbReference type="PROSITE" id="PS50885"/>
    </source>
</evidence>
<dbReference type="InterPro" id="IPR003661">
    <property type="entry name" value="HisK_dim/P_dom"/>
</dbReference>
<evidence type="ECO:0000256" key="7">
    <source>
        <dbReference type="ARBA" id="ARBA00022777"/>
    </source>
</evidence>
<keyword evidence="6 11" id="KW-0812">Transmembrane</keyword>
<sequence length="366" mass="39406">MRPRDKVMSLLRRRRRPMLRAQLTLLYSGFFLGLLTAVLLATNLLYGHTAARAPANATPGTDQVGSSHQFEFGPAAIGLAAAIVAFIGAWWLAGRFLRPLRAINTTAQEISATNLNRRLDLDGPGDELTDLGKTLDDLFARLEASFEAQRHFVANASHELRTPLAGQRTLLQVALADPDAGTEALRTACEQALRLGDQQERLIEALLTLATSEHGVEQWEPVDLDQITETVIAGHGQRAERRGITIDAALGRAPATGDPGLIERLVTNLVDNALRHNTPGGQVQITTNLVRDKASIAVSNTGTAIPPAEVERLFQPFQQLGGQRVRHTDGHGLGLAIVRAIAQAHGATLTARPNPGGGLHVEVTFH</sequence>
<dbReference type="GO" id="GO:0005886">
    <property type="term" value="C:plasma membrane"/>
    <property type="evidence" value="ECO:0007669"/>
    <property type="project" value="UniProtKB-SubCell"/>
</dbReference>
<organism evidence="14 15">
    <name type="scientific">Actinoallomurus iriomotensis</name>
    <dbReference type="NCBI Taxonomy" id="478107"/>
    <lineage>
        <taxon>Bacteria</taxon>
        <taxon>Bacillati</taxon>
        <taxon>Actinomycetota</taxon>
        <taxon>Actinomycetes</taxon>
        <taxon>Streptosporangiales</taxon>
        <taxon>Thermomonosporaceae</taxon>
        <taxon>Actinoallomurus</taxon>
    </lineage>
</organism>
<dbReference type="InterPro" id="IPR036890">
    <property type="entry name" value="HATPase_C_sf"/>
</dbReference>
<comment type="subcellular location">
    <subcellularLocation>
        <location evidence="2">Cell membrane</location>
    </subcellularLocation>
</comment>
<evidence type="ECO:0000313" key="14">
    <source>
        <dbReference type="EMBL" id="GLY77008.1"/>
    </source>
</evidence>
<dbReference type="SMART" id="SM00388">
    <property type="entry name" value="HisKA"/>
    <property type="match status" value="1"/>
</dbReference>
<dbReference type="InterPro" id="IPR050428">
    <property type="entry name" value="TCS_sensor_his_kinase"/>
</dbReference>
<keyword evidence="10 11" id="KW-0472">Membrane</keyword>
<dbReference type="SUPFAM" id="SSF55874">
    <property type="entry name" value="ATPase domain of HSP90 chaperone/DNA topoisomerase II/histidine kinase"/>
    <property type="match status" value="1"/>
</dbReference>
<dbReference type="GO" id="GO:0000155">
    <property type="term" value="F:phosphorelay sensor kinase activity"/>
    <property type="evidence" value="ECO:0007669"/>
    <property type="project" value="InterPro"/>
</dbReference>
<evidence type="ECO:0000256" key="3">
    <source>
        <dbReference type="ARBA" id="ARBA00012438"/>
    </source>
</evidence>
<dbReference type="SMART" id="SM00304">
    <property type="entry name" value="HAMP"/>
    <property type="match status" value="1"/>
</dbReference>
<dbReference type="AlphaFoldDB" id="A0A9W6RJT7"/>
<dbReference type="EC" id="2.7.13.3" evidence="3"/>
<dbReference type="PANTHER" id="PTHR45436">
    <property type="entry name" value="SENSOR HISTIDINE KINASE YKOH"/>
    <property type="match status" value="1"/>
</dbReference>
<gene>
    <name evidence="14" type="ORF">Airi01_052750</name>
</gene>
<proteinExistence type="predicted"/>
<name>A0A9W6RJT7_9ACTN</name>
<evidence type="ECO:0000256" key="6">
    <source>
        <dbReference type="ARBA" id="ARBA00022692"/>
    </source>
</evidence>
<comment type="catalytic activity">
    <reaction evidence="1">
        <text>ATP + protein L-histidine = ADP + protein N-phospho-L-histidine.</text>
        <dbReference type="EC" id="2.7.13.3"/>
    </reaction>
</comment>
<keyword evidence="9" id="KW-0902">Two-component regulatory system</keyword>
<dbReference type="Pfam" id="PF00672">
    <property type="entry name" value="HAMP"/>
    <property type="match status" value="1"/>
</dbReference>
<evidence type="ECO:0000256" key="8">
    <source>
        <dbReference type="ARBA" id="ARBA00022989"/>
    </source>
</evidence>
<dbReference type="SUPFAM" id="SSF47384">
    <property type="entry name" value="Homodimeric domain of signal transducing histidine kinase"/>
    <property type="match status" value="1"/>
</dbReference>
<dbReference type="InterPro" id="IPR003660">
    <property type="entry name" value="HAMP_dom"/>
</dbReference>
<accession>A0A9W6RJT7</accession>
<dbReference type="PANTHER" id="PTHR45436:SF5">
    <property type="entry name" value="SENSOR HISTIDINE KINASE TRCS"/>
    <property type="match status" value="1"/>
</dbReference>
<evidence type="ECO:0000256" key="9">
    <source>
        <dbReference type="ARBA" id="ARBA00023012"/>
    </source>
</evidence>
<reference evidence="14" key="1">
    <citation type="submission" date="2023-03" db="EMBL/GenBank/DDBJ databases">
        <title>Actinoallomurus iriomotensis NBRC 103681.</title>
        <authorList>
            <person name="Ichikawa N."/>
            <person name="Sato H."/>
            <person name="Tonouchi N."/>
        </authorList>
    </citation>
    <scope>NUCLEOTIDE SEQUENCE</scope>
    <source>
        <strain evidence="14">NBRC 103681</strain>
    </source>
</reference>
<keyword evidence="8 11" id="KW-1133">Transmembrane helix</keyword>
<feature type="transmembrane region" description="Helical" evidence="11">
    <location>
        <begin position="73"/>
        <end position="93"/>
    </location>
</feature>
<dbReference type="EMBL" id="BSTJ01000006">
    <property type="protein sequence ID" value="GLY77008.1"/>
    <property type="molecule type" value="Genomic_DNA"/>
</dbReference>
<dbReference type="Proteomes" id="UP001165135">
    <property type="component" value="Unassembled WGS sequence"/>
</dbReference>
<dbReference type="SUPFAM" id="SSF158472">
    <property type="entry name" value="HAMP domain-like"/>
    <property type="match status" value="1"/>
</dbReference>
<evidence type="ECO:0000256" key="2">
    <source>
        <dbReference type="ARBA" id="ARBA00004236"/>
    </source>
</evidence>
<dbReference type="Pfam" id="PF02518">
    <property type="entry name" value="HATPase_c"/>
    <property type="match status" value="1"/>
</dbReference>
<dbReference type="CDD" id="cd00082">
    <property type="entry name" value="HisKA"/>
    <property type="match status" value="1"/>
</dbReference>
<evidence type="ECO:0000259" key="12">
    <source>
        <dbReference type="PROSITE" id="PS50109"/>
    </source>
</evidence>
<evidence type="ECO:0000256" key="10">
    <source>
        <dbReference type="ARBA" id="ARBA00023136"/>
    </source>
</evidence>
<dbReference type="PROSITE" id="PS50885">
    <property type="entry name" value="HAMP"/>
    <property type="match status" value="1"/>
</dbReference>